<dbReference type="KEGG" id="vbh:CMV30_16705"/>
<dbReference type="Pfam" id="PF02897">
    <property type="entry name" value="Peptidase_S9_N"/>
    <property type="match status" value="1"/>
</dbReference>
<dbReference type="Gene3D" id="3.40.50.1820">
    <property type="entry name" value="alpha/beta hydrolase"/>
    <property type="match status" value="1"/>
</dbReference>
<name>A0A290QC13_9BACT</name>
<feature type="domain" description="Peptidase S9 prolyl oligopeptidase catalytic" evidence="6">
    <location>
        <begin position="473"/>
        <end position="688"/>
    </location>
</feature>
<keyword evidence="2" id="KW-0645">Protease</keyword>
<dbReference type="PANTHER" id="PTHR11757">
    <property type="entry name" value="PROTEASE FAMILY S9A OLIGOPEPTIDASE"/>
    <property type="match status" value="1"/>
</dbReference>
<evidence type="ECO:0000313" key="8">
    <source>
        <dbReference type="EMBL" id="ATC66209.1"/>
    </source>
</evidence>
<dbReference type="GO" id="GO:0004252">
    <property type="term" value="F:serine-type endopeptidase activity"/>
    <property type="evidence" value="ECO:0007669"/>
    <property type="project" value="UniProtKB-EC"/>
</dbReference>
<sequence length="689" mass="77156">MTTLAAHAALDLSTQPPVATRQPKDVTVHGDKRTDDYFWLREKESPAVLDYLKAENAYTESVTAPAKPLQEKLYTEMVARVKETDQSVPARKGRHVYYTRTEQGKQYPIHCRKLADTPKAPEEIILDINQLAVGEAFMSVGHLVVSDDARLLIYTTDRTGSRDYTVHIKNLETGAEIPQQIGNVASIEWAADNDTIFYVTEEKETKRAYRLERWVLSTGQRRVLLDEKDELYDLEISRTLDEKYLVCISESKTTTGILALPSNQPRGKFRVIVRKRDGVECSLEHRDGLFYILTNLDAKNFRLVSAPVDTPTPMHWTEILPHDPAIKREDIETFANHLVVHERENGLPHIRVIDLASGKQHRIPMPEPIYEVDEGENLEFDTTSYRFTYESPVTPDSTYAYDLNTGASTLLKRAEIPGGYDPALYACERIWASASDKTKIPVSLVWRKDRRAPGPQPLFLYGYGSYGVSIPDSFSTTRLSLLDRGVIYAIAHIRGGGELGEDWRDAGKMALKKTTFTDFIACAESLIASKHTDSKKLIISGGSAGGLLVGAVLNQKPALFRAAILDVPFVDIVNTMLDDTLPLTTSEYIEWGNPNVKAEYAWMRAYSPYDNLKPQAYPAMLVNVSLNDSQVPYWEGAKLVAKLRTLKTDSNPLLLRTNLDAGHGGASGRYDSLKETAFDYAFALTILGL</sequence>
<dbReference type="InterPro" id="IPR002470">
    <property type="entry name" value="Peptidase_S9A"/>
</dbReference>
<dbReference type="InterPro" id="IPR051543">
    <property type="entry name" value="Serine_Peptidase_S9A"/>
</dbReference>
<dbReference type="RefSeq" id="WP_096057837.1">
    <property type="nucleotide sequence ID" value="NZ_CP023344.1"/>
</dbReference>
<protein>
    <submittedName>
        <fullName evidence="8">Oligopeptidase B</fullName>
        <ecNumber evidence="8">3.4.21.83</ecNumber>
    </submittedName>
</protein>
<dbReference type="AlphaFoldDB" id="A0A290QC13"/>
<keyword evidence="9" id="KW-1185">Reference proteome</keyword>
<dbReference type="EMBL" id="CP023344">
    <property type="protein sequence ID" value="ATC66209.1"/>
    <property type="molecule type" value="Genomic_DNA"/>
</dbReference>
<comment type="similarity">
    <text evidence="1">Belongs to the peptidase S9A family.</text>
</comment>
<keyword evidence="4" id="KW-0720">Serine protease</keyword>
<evidence type="ECO:0000313" key="9">
    <source>
        <dbReference type="Proteomes" id="UP000217265"/>
    </source>
</evidence>
<dbReference type="GO" id="GO:0006508">
    <property type="term" value="P:proteolysis"/>
    <property type="evidence" value="ECO:0007669"/>
    <property type="project" value="UniProtKB-KW"/>
</dbReference>
<organism evidence="8 9">
    <name type="scientific">Nibricoccus aquaticus</name>
    <dbReference type="NCBI Taxonomy" id="2576891"/>
    <lineage>
        <taxon>Bacteria</taxon>
        <taxon>Pseudomonadati</taxon>
        <taxon>Verrucomicrobiota</taxon>
        <taxon>Opitutia</taxon>
        <taxon>Opitutales</taxon>
        <taxon>Opitutaceae</taxon>
        <taxon>Nibricoccus</taxon>
    </lineage>
</organism>
<dbReference type="InterPro" id="IPR029058">
    <property type="entry name" value="AB_hydrolase_fold"/>
</dbReference>
<feature type="domain" description="Peptidase S9A N-terminal" evidence="7">
    <location>
        <begin position="17"/>
        <end position="412"/>
    </location>
</feature>
<dbReference type="Pfam" id="PF00326">
    <property type="entry name" value="Peptidase_S9"/>
    <property type="match status" value="1"/>
</dbReference>
<evidence type="ECO:0000259" key="7">
    <source>
        <dbReference type="Pfam" id="PF02897"/>
    </source>
</evidence>
<dbReference type="EC" id="3.4.21.83" evidence="8"/>
<dbReference type="PANTHER" id="PTHR11757:SF19">
    <property type="entry name" value="PROLYL ENDOPEPTIDASE-LIKE"/>
    <property type="match status" value="1"/>
</dbReference>
<dbReference type="PRINTS" id="PR00862">
    <property type="entry name" value="PROLIGOPTASE"/>
</dbReference>
<gene>
    <name evidence="8" type="ORF">CMV30_16705</name>
</gene>
<dbReference type="InterPro" id="IPR023302">
    <property type="entry name" value="Pept_S9A_N"/>
</dbReference>
<evidence type="ECO:0000256" key="4">
    <source>
        <dbReference type="ARBA" id="ARBA00022825"/>
    </source>
</evidence>
<evidence type="ECO:0000259" key="6">
    <source>
        <dbReference type="Pfam" id="PF00326"/>
    </source>
</evidence>
<dbReference type="Gene3D" id="2.130.10.120">
    <property type="entry name" value="Prolyl oligopeptidase, N-terminal domain"/>
    <property type="match status" value="1"/>
</dbReference>
<dbReference type="SUPFAM" id="SSF50993">
    <property type="entry name" value="Peptidase/esterase 'gauge' domain"/>
    <property type="match status" value="1"/>
</dbReference>
<reference evidence="8 9" key="1">
    <citation type="submission" date="2017-09" db="EMBL/GenBank/DDBJ databases">
        <title>Complete genome sequence of Verrucomicrobial strain HZ-65, isolated from freshwater.</title>
        <authorList>
            <person name="Choi A."/>
        </authorList>
    </citation>
    <scope>NUCLEOTIDE SEQUENCE [LARGE SCALE GENOMIC DNA]</scope>
    <source>
        <strain evidence="8 9">HZ-65</strain>
    </source>
</reference>
<feature type="region of interest" description="Disordered" evidence="5">
    <location>
        <begin position="1"/>
        <end position="28"/>
    </location>
</feature>
<evidence type="ECO:0000256" key="2">
    <source>
        <dbReference type="ARBA" id="ARBA00022670"/>
    </source>
</evidence>
<evidence type="ECO:0000256" key="3">
    <source>
        <dbReference type="ARBA" id="ARBA00022801"/>
    </source>
</evidence>
<evidence type="ECO:0000256" key="5">
    <source>
        <dbReference type="SAM" id="MobiDB-lite"/>
    </source>
</evidence>
<dbReference type="InterPro" id="IPR001375">
    <property type="entry name" value="Peptidase_S9_cat"/>
</dbReference>
<dbReference type="OrthoDB" id="9801421at2"/>
<accession>A0A290QC13</accession>
<evidence type="ECO:0000256" key="1">
    <source>
        <dbReference type="ARBA" id="ARBA00005228"/>
    </source>
</evidence>
<dbReference type="Proteomes" id="UP000217265">
    <property type="component" value="Chromosome"/>
</dbReference>
<proteinExistence type="inferred from homology"/>
<dbReference type="SUPFAM" id="SSF53474">
    <property type="entry name" value="alpha/beta-Hydrolases"/>
    <property type="match status" value="1"/>
</dbReference>
<keyword evidence="3 8" id="KW-0378">Hydrolase</keyword>